<gene>
    <name evidence="12" type="ORF">DM860_016451</name>
</gene>
<keyword evidence="8 11" id="KW-0472">Membrane</keyword>
<dbReference type="PANTHER" id="PTHR27004:SF447">
    <property type="entry name" value="RECEPTOR LIKE PROTEIN 30-LIKE"/>
    <property type="match status" value="1"/>
</dbReference>
<dbReference type="SMART" id="SM00369">
    <property type="entry name" value="LRR_TYP"/>
    <property type="match status" value="7"/>
</dbReference>
<dbReference type="EMBL" id="NQVE01000147">
    <property type="protein sequence ID" value="RAL44205.1"/>
    <property type="molecule type" value="Genomic_DNA"/>
</dbReference>
<dbReference type="InterPro" id="IPR003591">
    <property type="entry name" value="Leu-rich_rpt_typical-subtyp"/>
</dbReference>
<dbReference type="Gene3D" id="3.80.10.10">
    <property type="entry name" value="Ribonuclease Inhibitor"/>
    <property type="match status" value="2"/>
</dbReference>
<evidence type="ECO:0000256" key="4">
    <source>
        <dbReference type="ARBA" id="ARBA00022614"/>
    </source>
</evidence>
<evidence type="ECO:0000313" key="13">
    <source>
        <dbReference type="Proteomes" id="UP000249390"/>
    </source>
</evidence>
<keyword evidence="9" id="KW-0675">Receptor</keyword>
<sequence length="619" mass="69169">MPATMVSYCPYDSNHFSPESLTTTSLSWIGKLTKLTHLNLARLDLTGDIPSWLMNLTQITEIDMSHNQLTIDWVELNIFSHLTKLTTIILSYNHFSLSIKSTSTKNVISFPSLKFLGLASCNLSEFPTILHNGKNTLEYLDLSDNNLKGQIPPWIFDLGQNSEEGLSLNLSNNLLTGFEQDDPVFHPRDKIRTLDLRHNMLQGSLPIPPPFPSFSSYLISNNSFSGEVSHLICNLTSLEHLDLSFNRLSGKLPQCLSNFSDSLSLLALGGNKFDGSIPSAWNSKCKLRMISMRDNQLQGQLPRSLANCSSLEFIDFGNNKLTDVFPFWLETVTQLSSLILQSNGLHGVINNDFEFSNLRVINLSNNSFSGKMPSKFIETSHPMRALNASRVMSYMEQGLVPNSSWYGEDFGEFDYSMTINNKGLERSYMKIPDIFCEIDFSSNTFEGQVPDAFGDLAGLQVLNLSRNRLSGHISSSFSNMKNLETLDLSQNQLTGSIPVELTKLTSLSAFDVSYNNLSGPIPQGNQFCTFELKSFEGNVGLFFEPWNKLCGNARSLPQLQQPPSPTEEECDGSESDLKIEWMIIWIGFVSGLVVGVILGNELIARKPYWFVKTLARIGI</sequence>
<feature type="transmembrane region" description="Helical" evidence="11">
    <location>
        <begin position="581"/>
        <end position="603"/>
    </location>
</feature>
<evidence type="ECO:0008006" key="14">
    <source>
        <dbReference type="Google" id="ProtNLM"/>
    </source>
</evidence>
<reference evidence="12 13" key="1">
    <citation type="submission" date="2018-06" db="EMBL/GenBank/DDBJ databases">
        <title>The Genome of Cuscuta australis (Dodder) Provides Insight into the Evolution of Plant Parasitism.</title>
        <authorList>
            <person name="Liu H."/>
        </authorList>
    </citation>
    <scope>NUCLEOTIDE SEQUENCE [LARGE SCALE GENOMIC DNA]</scope>
    <source>
        <strain evidence="13">cv. Yunnan</strain>
        <tissue evidence="12">Vines</tissue>
    </source>
</reference>
<dbReference type="GO" id="GO:0051707">
    <property type="term" value="P:response to other organism"/>
    <property type="evidence" value="ECO:0007669"/>
    <property type="project" value="UniProtKB-ARBA"/>
</dbReference>
<keyword evidence="4" id="KW-0433">Leucine-rich repeat</keyword>
<dbReference type="PRINTS" id="PR00019">
    <property type="entry name" value="LEURICHRPT"/>
</dbReference>
<evidence type="ECO:0000256" key="11">
    <source>
        <dbReference type="SAM" id="Phobius"/>
    </source>
</evidence>
<dbReference type="GO" id="GO:0006952">
    <property type="term" value="P:defense response"/>
    <property type="evidence" value="ECO:0007669"/>
    <property type="project" value="UniProtKB-ARBA"/>
</dbReference>
<name>A0A328DEH6_9ASTE</name>
<dbReference type="SMART" id="SM00365">
    <property type="entry name" value="LRR_SD22"/>
    <property type="match status" value="3"/>
</dbReference>
<keyword evidence="6" id="KW-0677">Repeat</keyword>
<evidence type="ECO:0000256" key="9">
    <source>
        <dbReference type="ARBA" id="ARBA00023170"/>
    </source>
</evidence>
<keyword evidence="7 11" id="KW-1133">Transmembrane helix</keyword>
<dbReference type="SUPFAM" id="SSF52058">
    <property type="entry name" value="L domain-like"/>
    <property type="match status" value="2"/>
</dbReference>
<evidence type="ECO:0000256" key="10">
    <source>
        <dbReference type="ARBA" id="ARBA00023180"/>
    </source>
</evidence>
<comment type="subcellular location">
    <subcellularLocation>
        <location evidence="1">Cell membrane</location>
        <topology evidence="1">Single-pass type I membrane protein</topology>
    </subcellularLocation>
</comment>
<evidence type="ECO:0000313" key="12">
    <source>
        <dbReference type="EMBL" id="RAL44205.1"/>
    </source>
</evidence>
<protein>
    <recommendedName>
        <fullName evidence="14">Leucine-rich repeat-containing N-terminal plant-type domain-containing protein</fullName>
    </recommendedName>
</protein>
<keyword evidence="3" id="KW-1003">Cell membrane</keyword>
<keyword evidence="5 11" id="KW-0812">Transmembrane</keyword>
<dbReference type="Pfam" id="PF00560">
    <property type="entry name" value="LRR_1"/>
    <property type="match status" value="3"/>
</dbReference>
<dbReference type="PANTHER" id="PTHR27004">
    <property type="entry name" value="RECEPTOR-LIKE PROTEIN 12 ISOFORM X1"/>
    <property type="match status" value="1"/>
</dbReference>
<organism evidence="12 13">
    <name type="scientific">Cuscuta australis</name>
    <dbReference type="NCBI Taxonomy" id="267555"/>
    <lineage>
        <taxon>Eukaryota</taxon>
        <taxon>Viridiplantae</taxon>
        <taxon>Streptophyta</taxon>
        <taxon>Embryophyta</taxon>
        <taxon>Tracheophyta</taxon>
        <taxon>Spermatophyta</taxon>
        <taxon>Magnoliopsida</taxon>
        <taxon>eudicotyledons</taxon>
        <taxon>Gunneridae</taxon>
        <taxon>Pentapetalae</taxon>
        <taxon>asterids</taxon>
        <taxon>lamiids</taxon>
        <taxon>Solanales</taxon>
        <taxon>Convolvulaceae</taxon>
        <taxon>Cuscuteae</taxon>
        <taxon>Cuscuta</taxon>
        <taxon>Cuscuta subgen. Grammica</taxon>
        <taxon>Cuscuta sect. Cleistogrammica</taxon>
    </lineage>
</organism>
<evidence type="ECO:0000256" key="7">
    <source>
        <dbReference type="ARBA" id="ARBA00022989"/>
    </source>
</evidence>
<evidence type="ECO:0000256" key="1">
    <source>
        <dbReference type="ARBA" id="ARBA00004251"/>
    </source>
</evidence>
<evidence type="ECO:0000256" key="6">
    <source>
        <dbReference type="ARBA" id="ARBA00022737"/>
    </source>
</evidence>
<evidence type="ECO:0000256" key="2">
    <source>
        <dbReference type="ARBA" id="ARBA00009592"/>
    </source>
</evidence>
<dbReference type="FunFam" id="3.80.10.10:FF:000213">
    <property type="entry name" value="Tyrosine-sulfated glycopeptide receptor 1"/>
    <property type="match status" value="1"/>
</dbReference>
<proteinExistence type="inferred from homology"/>
<evidence type="ECO:0000256" key="3">
    <source>
        <dbReference type="ARBA" id="ARBA00022475"/>
    </source>
</evidence>
<evidence type="ECO:0000256" key="8">
    <source>
        <dbReference type="ARBA" id="ARBA00023136"/>
    </source>
</evidence>
<comment type="similarity">
    <text evidence="2">Belongs to the RLP family.</text>
</comment>
<accession>A0A328DEH6</accession>
<dbReference type="PROSITE" id="PS51450">
    <property type="entry name" value="LRR"/>
    <property type="match status" value="1"/>
</dbReference>
<evidence type="ECO:0000256" key="5">
    <source>
        <dbReference type="ARBA" id="ARBA00022692"/>
    </source>
</evidence>
<dbReference type="Proteomes" id="UP000249390">
    <property type="component" value="Unassembled WGS sequence"/>
</dbReference>
<dbReference type="AlphaFoldDB" id="A0A328DEH6"/>
<dbReference type="Pfam" id="PF13855">
    <property type="entry name" value="LRR_8"/>
    <property type="match status" value="1"/>
</dbReference>
<dbReference type="InterPro" id="IPR001611">
    <property type="entry name" value="Leu-rich_rpt"/>
</dbReference>
<keyword evidence="10" id="KW-0325">Glycoprotein</keyword>
<dbReference type="InterPro" id="IPR032675">
    <property type="entry name" value="LRR_dom_sf"/>
</dbReference>
<comment type="caution">
    <text evidence="12">The sequence shown here is derived from an EMBL/GenBank/DDBJ whole genome shotgun (WGS) entry which is preliminary data.</text>
</comment>
<keyword evidence="13" id="KW-1185">Reference proteome</keyword>
<dbReference type="GO" id="GO:0005886">
    <property type="term" value="C:plasma membrane"/>
    <property type="evidence" value="ECO:0007669"/>
    <property type="project" value="UniProtKB-SubCell"/>
</dbReference>